<name>H6L8G3_SAPGL</name>
<dbReference type="OrthoDB" id="9820028at2"/>
<dbReference type="AlphaFoldDB" id="H6L8G3"/>
<dbReference type="Proteomes" id="UP000007519">
    <property type="component" value="Chromosome"/>
</dbReference>
<protein>
    <submittedName>
        <fullName evidence="2">Uncharacterized protein</fullName>
    </submittedName>
</protein>
<evidence type="ECO:0000256" key="1">
    <source>
        <dbReference type="SAM" id="SignalP"/>
    </source>
</evidence>
<dbReference type="KEGG" id="sgn:SGRA_3973"/>
<reference evidence="2 3" key="1">
    <citation type="journal article" date="2012" name="Stand. Genomic Sci.">
        <title>Complete genome sequencing and analysis of Saprospira grandis str. Lewin, a predatory marine bacterium.</title>
        <authorList>
            <person name="Saw J.H."/>
            <person name="Yuryev A."/>
            <person name="Kanbe M."/>
            <person name="Hou S."/>
            <person name="Young A.G."/>
            <person name="Aizawa S."/>
            <person name="Alam M."/>
        </authorList>
    </citation>
    <scope>NUCLEOTIDE SEQUENCE [LARGE SCALE GENOMIC DNA]</scope>
    <source>
        <strain evidence="2 3">Lewin</strain>
    </source>
</reference>
<proteinExistence type="predicted"/>
<evidence type="ECO:0000313" key="3">
    <source>
        <dbReference type="Proteomes" id="UP000007519"/>
    </source>
</evidence>
<dbReference type="EMBL" id="CP002831">
    <property type="protein sequence ID" value="AFC26688.1"/>
    <property type="molecule type" value="Genomic_DNA"/>
</dbReference>
<accession>H6L8G3</accession>
<feature type="chain" id="PRO_5003604777" evidence="1">
    <location>
        <begin position="20"/>
        <end position="227"/>
    </location>
</feature>
<organism evidence="2 3">
    <name type="scientific">Saprospira grandis (strain Lewin)</name>
    <dbReference type="NCBI Taxonomy" id="984262"/>
    <lineage>
        <taxon>Bacteria</taxon>
        <taxon>Pseudomonadati</taxon>
        <taxon>Bacteroidota</taxon>
        <taxon>Saprospiria</taxon>
        <taxon>Saprospirales</taxon>
        <taxon>Saprospiraceae</taxon>
        <taxon>Saprospira</taxon>
    </lineage>
</organism>
<dbReference type="HOGENOM" id="CLU_1219029_0_0_10"/>
<keyword evidence="1" id="KW-0732">Signal</keyword>
<evidence type="ECO:0000313" key="2">
    <source>
        <dbReference type="EMBL" id="AFC26688.1"/>
    </source>
</evidence>
<dbReference type="STRING" id="984262.SGRA_3973"/>
<keyword evidence="3" id="KW-1185">Reference proteome</keyword>
<gene>
    <name evidence="2" type="ordered locus">SGRA_3973</name>
</gene>
<sequence length="227" mass="26699">MKSLICSFLLLFLGLQLQAQDIYYPDLTAFLNNEGQKISQVKKAKFVNIYENYFQYNISVELENGDKINSLWKSQGPSFIKRNGDVYCLKRTTIGTYGSTYIYQDDCYKLKTVGHFFYFRQTKEAHLFLDEFKKKDQYKIKSNINDEYVAMLLMGSGKNYWGLINQNYIMNSLANIGEIHTVGASLFRHCRKFVEDKAEREGIEYKDASFSMKEFEKILYQYERGEL</sequence>
<dbReference type="RefSeq" id="WP_015694270.1">
    <property type="nucleotide sequence ID" value="NC_016940.1"/>
</dbReference>
<feature type="signal peptide" evidence="1">
    <location>
        <begin position="1"/>
        <end position="19"/>
    </location>
</feature>